<accession>A0ABV7LTD5</accession>
<feature type="region of interest" description="Disordered" evidence="1">
    <location>
        <begin position="286"/>
        <end position="318"/>
    </location>
</feature>
<sequence length="318" mass="36595">MSNLKNQKTRLPVSMDAFHAFHAFDFASLHDPRMRWQILRAWLQVVTREAFQTKIGIPLEMALLTLWEQGLPGGQVVERLGLPRRAVECCLGDALVVHVDPRKLIRSTDWRGYPHIKRPSSSAFIWDGDWDHRRRDLRYGSRYRFISDIDVHRDNLKQTERFRSLSKRLETGRPWSSHQQGVLLDSEERILAYLRIYLEFLDGMATHGFDTSRGKDDLGVAITREGRILKINRGLHRLAMAQRIGLRSVPVRVKAVHRIWWQRVTDGAVGAAALARVQTALAHCHPEDEPGKQDPVATPEAFDWPVPRLPTNLSKETE</sequence>
<evidence type="ECO:0000313" key="2">
    <source>
        <dbReference type="EMBL" id="MFC3285789.1"/>
    </source>
</evidence>
<dbReference type="RefSeq" id="WP_386776564.1">
    <property type="nucleotide sequence ID" value="NZ_JBHRUG010000044.1"/>
</dbReference>
<protein>
    <submittedName>
        <fullName evidence="2">Uncharacterized protein</fullName>
    </submittedName>
</protein>
<evidence type="ECO:0000313" key="3">
    <source>
        <dbReference type="Proteomes" id="UP001595579"/>
    </source>
</evidence>
<gene>
    <name evidence="2" type="ORF">ACFOEV_19505</name>
</gene>
<comment type="caution">
    <text evidence="2">The sequence shown here is derived from an EMBL/GenBank/DDBJ whole genome shotgun (WGS) entry which is preliminary data.</text>
</comment>
<keyword evidence="3" id="KW-1185">Reference proteome</keyword>
<organism evidence="2 3">
    <name type="scientific">Litchfieldella rifensis</name>
    <dbReference type="NCBI Taxonomy" id="762643"/>
    <lineage>
        <taxon>Bacteria</taxon>
        <taxon>Pseudomonadati</taxon>
        <taxon>Pseudomonadota</taxon>
        <taxon>Gammaproteobacteria</taxon>
        <taxon>Oceanospirillales</taxon>
        <taxon>Halomonadaceae</taxon>
        <taxon>Litchfieldella</taxon>
    </lineage>
</organism>
<dbReference type="Proteomes" id="UP001595579">
    <property type="component" value="Unassembled WGS sequence"/>
</dbReference>
<name>A0ABV7LTD5_9GAMM</name>
<evidence type="ECO:0000256" key="1">
    <source>
        <dbReference type="SAM" id="MobiDB-lite"/>
    </source>
</evidence>
<proteinExistence type="predicted"/>
<reference evidence="3" key="1">
    <citation type="journal article" date="2019" name="Int. J. Syst. Evol. Microbiol.">
        <title>The Global Catalogue of Microorganisms (GCM) 10K type strain sequencing project: providing services to taxonomists for standard genome sequencing and annotation.</title>
        <authorList>
            <consortium name="The Broad Institute Genomics Platform"/>
            <consortium name="The Broad Institute Genome Sequencing Center for Infectious Disease"/>
            <person name="Wu L."/>
            <person name="Ma J."/>
        </authorList>
    </citation>
    <scope>NUCLEOTIDE SEQUENCE [LARGE SCALE GENOMIC DNA]</scope>
    <source>
        <strain evidence="3">CECT 7698</strain>
    </source>
</reference>
<dbReference type="EMBL" id="JBHRUG010000044">
    <property type="protein sequence ID" value="MFC3285789.1"/>
    <property type="molecule type" value="Genomic_DNA"/>
</dbReference>